<proteinExistence type="predicted"/>
<keyword evidence="1" id="KW-0472">Membrane</keyword>
<keyword evidence="1" id="KW-1133">Transmembrane helix</keyword>
<name>A0A852WAX5_9MICO</name>
<gene>
    <name evidence="2" type="ORF">BJ986_000267</name>
</gene>
<keyword evidence="1" id="KW-0812">Transmembrane</keyword>
<sequence length="277" mass="28723">MATIPQDDWRRRPGIFFAVNVISMSLLLVAVLVYSSNPGPTRLYWSFSFQSVVPLWVPWAGALGGATISLVGIVKHAHDWDPDYYLWHIARPLLGGVCGTIGVLIVVLLIKSVTASPATPPSGGSAAAVPVAYDGPGIAILAVIAFVIGFREETFRHLIERVADVILGPGSATAKDIVAFVPRSLDLVTTGTTPVSSTVHLFNGSKDALGIAAASLVVEPSTAGFVAELQNEGAVAPGDAASVTITWTPTGPGTVTAKLTAQLGGYAADLQLRGVST</sequence>
<dbReference type="GO" id="GO:0005975">
    <property type="term" value="P:carbohydrate metabolic process"/>
    <property type="evidence" value="ECO:0007669"/>
    <property type="project" value="UniProtKB-ARBA"/>
</dbReference>
<feature type="transmembrane region" description="Helical" evidence="1">
    <location>
        <begin position="55"/>
        <end position="74"/>
    </location>
</feature>
<evidence type="ECO:0000256" key="1">
    <source>
        <dbReference type="SAM" id="Phobius"/>
    </source>
</evidence>
<dbReference type="Proteomes" id="UP000573599">
    <property type="component" value="Unassembled WGS sequence"/>
</dbReference>
<dbReference type="EMBL" id="JACCAB010000001">
    <property type="protein sequence ID" value="NYG05780.1"/>
    <property type="molecule type" value="Genomic_DNA"/>
</dbReference>
<dbReference type="InterPro" id="IPR013783">
    <property type="entry name" value="Ig-like_fold"/>
</dbReference>
<feature type="transmembrane region" description="Helical" evidence="1">
    <location>
        <begin position="15"/>
        <end position="35"/>
    </location>
</feature>
<accession>A0A852WAX5</accession>
<dbReference type="Gene3D" id="2.60.40.10">
    <property type="entry name" value="Immunoglobulins"/>
    <property type="match status" value="1"/>
</dbReference>
<comment type="caution">
    <text evidence="2">The sequence shown here is derived from an EMBL/GenBank/DDBJ whole genome shotgun (WGS) entry which is preliminary data.</text>
</comment>
<dbReference type="AlphaFoldDB" id="A0A852WAX5"/>
<protein>
    <recommendedName>
        <fullName evidence="4">Abnormal spindle-like microcephaly-associated protein ASH domain-containing protein</fullName>
    </recommendedName>
</protein>
<feature type="transmembrane region" description="Helical" evidence="1">
    <location>
        <begin position="86"/>
        <end position="110"/>
    </location>
</feature>
<dbReference type="RefSeq" id="WP_238338040.1">
    <property type="nucleotide sequence ID" value="NZ_JACCAB010000001.1"/>
</dbReference>
<keyword evidence="3" id="KW-1185">Reference proteome</keyword>
<evidence type="ECO:0000313" key="3">
    <source>
        <dbReference type="Proteomes" id="UP000573599"/>
    </source>
</evidence>
<organism evidence="2 3">
    <name type="scientific">Pedococcus badiiscoriae</name>
    <dbReference type="NCBI Taxonomy" id="642776"/>
    <lineage>
        <taxon>Bacteria</taxon>
        <taxon>Bacillati</taxon>
        <taxon>Actinomycetota</taxon>
        <taxon>Actinomycetes</taxon>
        <taxon>Micrococcales</taxon>
        <taxon>Intrasporangiaceae</taxon>
        <taxon>Pedococcus</taxon>
    </lineage>
</organism>
<reference evidence="2 3" key="1">
    <citation type="submission" date="2020-07" db="EMBL/GenBank/DDBJ databases">
        <title>Sequencing the genomes of 1000 actinobacteria strains.</title>
        <authorList>
            <person name="Klenk H.-P."/>
        </authorList>
    </citation>
    <scope>NUCLEOTIDE SEQUENCE [LARGE SCALE GENOMIC DNA]</scope>
    <source>
        <strain evidence="2 3">DSM 23987</strain>
    </source>
</reference>
<feature type="transmembrane region" description="Helical" evidence="1">
    <location>
        <begin position="130"/>
        <end position="150"/>
    </location>
</feature>
<evidence type="ECO:0000313" key="2">
    <source>
        <dbReference type="EMBL" id="NYG05780.1"/>
    </source>
</evidence>
<evidence type="ECO:0008006" key="4">
    <source>
        <dbReference type="Google" id="ProtNLM"/>
    </source>
</evidence>